<reference evidence="2" key="1">
    <citation type="journal article" date="2014" name="Int. J. Syst. Evol. Microbiol.">
        <title>Complete genome sequence of Corynebacterium casei LMG S-19264T (=DSM 44701T), isolated from a smear-ripened cheese.</title>
        <authorList>
            <consortium name="US DOE Joint Genome Institute (JGI-PGF)"/>
            <person name="Walter F."/>
            <person name="Albersmeier A."/>
            <person name="Kalinowski J."/>
            <person name="Ruckert C."/>
        </authorList>
    </citation>
    <scope>NUCLEOTIDE SEQUENCE</scope>
    <source>
        <strain evidence="2">JCM 5069</strain>
    </source>
</reference>
<name>A0A919GKY5_9ACTN</name>
<evidence type="ECO:0000313" key="3">
    <source>
        <dbReference type="Proteomes" id="UP000603708"/>
    </source>
</evidence>
<dbReference type="AlphaFoldDB" id="A0A919GKY5"/>
<gene>
    <name evidence="2" type="ORF">GCM10018793_58980</name>
</gene>
<proteinExistence type="predicted"/>
<protein>
    <submittedName>
        <fullName evidence="2">Uncharacterized protein</fullName>
    </submittedName>
</protein>
<reference evidence="2" key="2">
    <citation type="submission" date="2020-09" db="EMBL/GenBank/DDBJ databases">
        <authorList>
            <person name="Sun Q."/>
            <person name="Ohkuma M."/>
        </authorList>
    </citation>
    <scope>NUCLEOTIDE SEQUENCE</scope>
    <source>
        <strain evidence="2">JCM 5069</strain>
    </source>
</reference>
<comment type="caution">
    <text evidence="2">The sequence shown here is derived from an EMBL/GenBank/DDBJ whole genome shotgun (WGS) entry which is preliminary data.</text>
</comment>
<evidence type="ECO:0000256" key="1">
    <source>
        <dbReference type="SAM" id="MobiDB-lite"/>
    </source>
</evidence>
<accession>A0A919GKY5</accession>
<feature type="region of interest" description="Disordered" evidence="1">
    <location>
        <begin position="1"/>
        <end position="59"/>
    </location>
</feature>
<dbReference type="EMBL" id="BNCD01000023">
    <property type="protein sequence ID" value="GHH86584.1"/>
    <property type="molecule type" value="Genomic_DNA"/>
</dbReference>
<keyword evidence="3" id="KW-1185">Reference proteome</keyword>
<dbReference type="Proteomes" id="UP000603708">
    <property type="component" value="Unassembled WGS sequence"/>
</dbReference>
<sequence length="95" mass="10645">MEDRAAAGEGTGLLRAREAALRRRPRGTGQRGSGDQPRPAPPWWRGLPPDRRPAALKRRPRAQTIAWAAVFGYPHELSTDYADRRGQQVLQAVHR</sequence>
<organism evidence="2 3">
    <name type="scientific">Streptomyces sulfonofaciens</name>
    <dbReference type="NCBI Taxonomy" id="68272"/>
    <lineage>
        <taxon>Bacteria</taxon>
        <taxon>Bacillati</taxon>
        <taxon>Actinomycetota</taxon>
        <taxon>Actinomycetes</taxon>
        <taxon>Kitasatosporales</taxon>
        <taxon>Streptomycetaceae</taxon>
        <taxon>Streptomyces</taxon>
    </lineage>
</organism>
<evidence type="ECO:0000313" key="2">
    <source>
        <dbReference type="EMBL" id="GHH86584.1"/>
    </source>
</evidence>